<dbReference type="GO" id="GO:0008831">
    <property type="term" value="F:dTDP-4-dehydrorhamnose reductase activity"/>
    <property type="evidence" value="ECO:0007669"/>
    <property type="project" value="UniProtKB-EC"/>
</dbReference>
<comment type="catalytic activity">
    <reaction evidence="5 6">
        <text>dTDP-beta-L-rhamnose + NADP(+) = dTDP-4-dehydro-beta-L-rhamnose + NADPH + H(+)</text>
        <dbReference type="Rhea" id="RHEA:21796"/>
        <dbReference type="ChEBI" id="CHEBI:15378"/>
        <dbReference type="ChEBI" id="CHEBI:57510"/>
        <dbReference type="ChEBI" id="CHEBI:57783"/>
        <dbReference type="ChEBI" id="CHEBI:58349"/>
        <dbReference type="ChEBI" id="CHEBI:62830"/>
        <dbReference type="EC" id="1.1.1.133"/>
    </reaction>
</comment>
<feature type="domain" description="RmlD-like substrate binding" evidence="7">
    <location>
        <begin position="6"/>
        <end position="252"/>
    </location>
</feature>
<dbReference type="InterPro" id="IPR029903">
    <property type="entry name" value="RmlD-like-bd"/>
</dbReference>
<evidence type="ECO:0000256" key="3">
    <source>
        <dbReference type="ARBA" id="ARBA00012929"/>
    </source>
</evidence>
<dbReference type="InterPro" id="IPR005913">
    <property type="entry name" value="dTDP_dehydrorham_reduct"/>
</dbReference>
<dbReference type="Pfam" id="PF04321">
    <property type="entry name" value="RmlD_sub_bind"/>
    <property type="match status" value="1"/>
</dbReference>
<evidence type="ECO:0000313" key="8">
    <source>
        <dbReference type="EMBL" id="CAJ0686534.1"/>
    </source>
</evidence>
<evidence type="ECO:0000313" key="9">
    <source>
        <dbReference type="Proteomes" id="UP001189915"/>
    </source>
</evidence>
<dbReference type="AlphaFoldDB" id="A0AAD2EI36"/>
<dbReference type="CDD" id="cd05254">
    <property type="entry name" value="dTDP_HR_like_SDR_e"/>
    <property type="match status" value="1"/>
</dbReference>
<keyword evidence="6" id="KW-0560">Oxidoreductase</keyword>
<sequence>MLERKMKVLVLGASGMLGNAVFRLFAESPGFDVMGAVRSPGSLRLLPDALAAQVISGVDVEQVDSLTLTFAQMRPDVVINCIGVVKQIAEADDPLTAIPINSLLPHRLARLCDVAGARLVHVSTDCVFSGTKGMYVEADTSDAKDLYGRSKYLGEVDYPHAITLRTSIIGHELARATSLIGWFLAQKVKVKGFTKAIFSGLPTVELARVIRDYVIPYPELRGLYHVSANPINKYDLLNLVAQAYGKEIEIEPDATLIIDRSLDSTRFTQATGYQSAEWPELVRRMREFG</sequence>
<comment type="similarity">
    <text evidence="2 6">Belongs to the dTDP-4-dehydrorhamnose reductase family.</text>
</comment>
<gene>
    <name evidence="8" type="ORF">LMG18091_00603</name>
</gene>
<evidence type="ECO:0000256" key="6">
    <source>
        <dbReference type="RuleBase" id="RU364082"/>
    </source>
</evidence>
<dbReference type="SUPFAM" id="SSF51735">
    <property type="entry name" value="NAD(P)-binding Rossmann-fold domains"/>
    <property type="match status" value="1"/>
</dbReference>
<dbReference type="PANTHER" id="PTHR10491:SF4">
    <property type="entry name" value="METHIONINE ADENOSYLTRANSFERASE 2 SUBUNIT BETA"/>
    <property type="match status" value="1"/>
</dbReference>
<comment type="pathway">
    <text evidence="1 6">Carbohydrate biosynthesis; dTDP-L-rhamnose biosynthesis.</text>
</comment>
<name>A0AAD2EI36_9RALS</name>
<reference evidence="8 9" key="1">
    <citation type="submission" date="2023-07" db="EMBL/GenBank/DDBJ databases">
        <authorList>
            <person name="Peeters C."/>
        </authorList>
    </citation>
    <scope>NUCLEOTIDE SEQUENCE [LARGE SCALE GENOMIC DNA]</scope>
    <source>
        <strain evidence="8 9">LMG 18091</strain>
    </source>
</reference>
<organism evidence="8 9">
    <name type="scientific">Ralstonia wenshanensis</name>
    <dbReference type="NCBI Taxonomy" id="2842456"/>
    <lineage>
        <taxon>Bacteria</taxon>
        <taxon>Pseudomonadati</taxon>
        <taxon>Pseudomonadota</taxon>
        <taxon>Betaproteobacteria</taxon>
        <taxon>Burkholderiales</taxon>
        <taxon>Burkholderiaceae</taxon>
        <taxon>Ralstonia</taxon>
    </lineage>
</organism>
<dbReference type="PANTHER" id="PTHR10491">
    <property type="entry name" value="DTDP-4-DEHYDRORHAMNOSE REDUCTASE"/>
    <property type="match status" value="1"/>
</dbReference>
<evidence type="ECO:0000256" key="4">
    <source>
        <dbReference type="ARBA" id="ARBA00017099"/>
    </source>
</evidence>
<comment type="caution">
    <text evidence="8">The sequence shown here is derived from an EMBL/GenBank/DDBJ whole genome shotgun (WGS) entry which is preliminary data.</text>
</comment>
<evidence type="ECO:0000256" key="1">
    <source>
        <dbReference type="ARBA" id="ARBA00004781"/>
    </source>
</evidence>
<dbReference type="GO" id="GO:0005829">
    <property type="term" value="C:cytosol"/>
    <property type="evidence" value="ECO:0007669"/>
    <property type="project" value="TreeGrafter"/>
</dbReference>
<dbReference type="EC" id="1.1.1.133" evidence="3 6"/>
<proteinExistence type="inferred from homology"/>
<evidence type="ECO:0000256" key="5">
    <source>
        <dbReference type="ARBA" id="ARBA00048200"/>
    </source>
</evidence>
<dbReference type="EMBL" id="CATWAF010000001">
    <property type="protein sequence ID" value="CAJ0686534.1"/>
    <property type="molecule type" value="Genomic_DNA"/>
</dbReference>
<dbReference type="GO" id="GO:0019305">
    <property type="term" value="P:dTDP-rhamnose biosynthetic process"/>
    <property type="evidence" value="ECO:0007669"/>
    <property type="project" value="TreeGrafter"/>
</dbReference>
<evidence type="ECO:0000259" key="7">
    <source>
        <dbReference type="Pfam" id="PF04321"/>
    </source>
</evidence>
<dbReference type="Gene3D" id="3.40.50.720">
    <property type="entry name" value="NAD(P)-binding Rossmann-like Domain"/>
    <property type="match status" value="1"/>
</dbReference>
<comment type="function">
    <text evidence="6">Catalyzes the reduction of dTDP-6-deoxy-L-lyxo-4-hexulose to yield dTDP-L-rhamnose.</text>
</comment>
<comment type="cofactor">
    <cofactor evidence="6">
        <name>Mg(2+)</name>
        <dbReference type="ChEBI" id="CHEBI:18420"/>
    </cofactor>
    <text evidence="6">Binds 1 Mg(2+) ion per monomer.</text>
</comment>
<dbReference type="InterPro" id="IPR036291">
    <property type="entry name" value="NAD(P)-bd_dom_sf"/>
</dbReference>
<evidence type="ECO:0000256" key="2">
    <source>
        <dbReference type="ARBA" id="ARBA00010944"/>
    </source>
</evidence>
<keyword evidence="6" id="KW-0521">NADP</keyword>
<keyword evidence="9" id="KW-1185">Reference proteome</keyword>
<protein>
    <recommendedName>
        <fullName evidence="4 6">dTDP-4-dehydrorhamnose reductase</fullName>
        <ecNumber evidence="3 6">1.1.1.133</ecNumber>
    </recommendedName>
</protein>
<dbReference type="Proteomes" id="UP001189915">
    <property type="component" value="Unassembled WGS sequence"/>
</dbReference>
<accession>A0AAD2EI36</accession>